<reference evidence="2 3" key="1">
    <citation type="journal article" date="2019" name="Int. J. Syst. Evol. Microbiol.">
        <title>The Global Catalogue of Microorganisms (GCM) 10K type strain sequencing project: providing services to taxonomists for standard genome sequencing and annotation.</title>
        <authorList>
            <consortium name="The Broad Institute Genomics Platform"/>
            <consortium name="The Broad Institute Genome Sequencing Center for Infectious Disease"/>
            <person name="Wu L."/>
            <person name="Ma J."/>
        </authorList>
    </citation>
    <scope>NUCLEOTIDE SEQUENCE [LARGE SCALE GENOMIC DNA]</scope>
    <source>
        <strain evidence="2 3">JCM 10696</strain>
    </source>
</reference>
<proteinExistence type="predicted"/>
<evidence type="ECO:0000313" key="3">
    <source>
        <dbReference type="Proteomes" id="UP001500665"/>
    </source>
</evidence>
<sequence length="192" mass="20232">MFSTPARLMLAAAVAAGGALAVPAAVSAAPKPCLVGKWKLAKYKMDSNVKGEVMAAQGGGGTKLTITKKTVKFDFTDSERVVTKGKFAGGKAYRMVDVYKKSVTFKSALSGKKKGSLTLKPKSATGGATFTTVLNGAPMGTTKIAKYHRSGETDPFIPLFAQFTCTSKTMTLLMEADGADGAMASQFYYTRR</sequence>
<keyword evidence="1" id="KW-0732">Signal</keyword>
<gene>
    <name evidence="2" type="ORF">GCM10009550_03590</name>
</gene>
<name>A0ABN1Q3Z9_9ACTN</name>
<feature type="chain" id="PRO_5046608432" evidence="1">
    <location>
        <begin position="22"/>
        <end position="192"/>
    </location>
</feature>
<protein>
    <submittedName>
        <fullName evidence="2">Uncharacterized protein</fullName>
    </submittedName>
</protein>
<dbReference type="RefSeq" id="WP_344235931.1">
    <property type="nucleotide sequence ID" value="NZ_BAAAHH010000001.1"/>
</dbReference>
<organism evidence="2 3">
    <name type="scientific">Actinocorallia libanotica</name>
    <dbReference type="NCBI Taxonomy" id="46162"/>
    <lineage>
        <taxon>Bacteria</taxon>
        <taxon>Bacillati</taxon>
        <taxon>Actinomycetota</taxon>
        <taxon>Actinomycetes</taxon>
        <taxon>Streptosporangiales</taxon>
        <taxon>Thermomonosporaceae</taxon>
        <taxon>Actinocorallia</taxon>
    </lineage>
</organism>
<feature type="signal peptide" evidence="1">
    <location>
        <begin position="1"/>
        <end position="21"/>
    </location>
</feature>
<evidence type="ECO:0000256" key="1">
    <source>
        <dbReference type="SAM" id="SignalP"/>
    </source>
</evidence>
<evidence type="ECO:0000313" key="2">
    <source>
        <dbReference type="EMBL" id="GAA0937141.1"/>
    </source>
</evidence>
<dbReference type="Proteomes" id="UP001500665">
    <property type="component" value="Unassembled WGS sequence"/>
</dbReference>
<dbReference type="EMBL" id="BAAAHH010000001">
    <property type="protein sequence ID" value="GAA0937141.1"/>
    <property type="molecule type" value="Genomic_DNA"/>
</dbReference>
<comment type="caution">
    <text evidence="2">The sequence shown here is derived from an EMBL/GenBank/DDBJ whole genome shotgun (WGS) entry which is preliminary data.</text>
</comment>
<keyword evidence="3" id="KW-1185">Reference proteome</keyword>
<accession>A0ABN1Q3Z9</accession>